<keyword evidence="3 4" id="KW-0687">Ribonucleoprotein</keyword>
<dbReference type="InterPro" id="IPR012678">
    <property type="entry name" value="Ribosomal_uL23/eL15/eS24_sf"/>
</dbReference>
<sequence>MSDIFKDPRDIVIRPVISEKSYGLIDQGKYTFEVDPRATKTEIKIAIERIFDVQVARINTLNRQGKTRRTRFGMGKRKDTKRAIVTLKSGTIDIFSNAG</sequence>
<reference evidence="6" key="1">
    <citation type="journal article" date="2019" name="Int. J. Syst. Evol. Microbiol.">
        <title>The Global Catalogue of Microorganisms (GCM) 10K type strain sequencing project: providing services to taxonomists for standard genome sequencing and annotation.</title>
        <authorList>
            <consortium name="The Broad Institute Genomics Platform"/>
            <consortium name="The Broad Institute Genome Sequencing Center for Infectious Disease"/>
            <person name="Wu L."/>
            <person name="Ma J."/>
        </authorList>
    </citation>
    <scope>NUCLEOTIDE SEQUENCE [LARGE SCALE GENOMIC DNA]</scope>
    <source>
        <strain evidence="6">TISTR 1511</strain>
    </source>
</reference>
<protein>
    <recommendedName>
        <fullName evidence="4">Large ribosomal subunit protein uL23</fullName>
    </recommendedName>
</protein>
<evidence type="ECO:0000256" key="2">
    <source>
        <dbReference type="ARBA" id="ARBA00022980"/>
    </source>
</evidence>
<keyword evidence="6" id="KW-1185">Reference proteome</keyword>
<organism evidence="5 6">
    <name type="scientific">Gulosibacter bifidus</name>
    <dbReference type="NCBI Taxonomy" id="272239"/>
    <lineage>
        <taxon>Bacteria</taxon>
        <taxon>Bacillati</taxon>
        <taxon>Actinomycetota</taxon>
        <taxon>Actinomycetes</taxon>
        <taxon>Micrococcales</taxon>
        <taxon>Microbacteriaceae</taxon>
        <taxon>Gulosibacter</taxon>
    </lineage>
</organism>
<comment type="subunit">
    <text evidence="4">Part of the 50S ribosomal subunit. Contacts protein L29, and trigger factor when it is bound to the ribosome.</text>
</comment>
<comment type="function">
    <text evidence="4">One of the early assembly proteins it binds 23S rRNA. One of the proteins that surrounds the polypeptide exit tunnel on the outside of the ribosome. Forms the main docking site for trigger factor binding to the ribosome.</text>
</comment>
<dbReference type="InterPro" id="IPR013025">
    <property type="entry name" value="Ribosomal_uL23-like"/>
</dbReference>
<dbReference type="GO" id="GO:0005840">
    <property type="term" value="C:ribosome"/>
    <property type="evidence" value="ECO:0007669"/>
    <property type="project" value="UniProtKB-KW"/>
</dbReference>
<dbReference type="EMBL" id="JBHUNF010000002">
    <property type="protein sequence ID" value="MFD2674505.1"/>
    <property type="molecule type" value="Genomic_DNA"/>
</dbReference>
<evidence type="ECO:0000313" key="5">
    <source>
        <dbReference type="EMBL" id="MFD2674505.1"/>
    </source>
</evidence>
<dbReference type="Gene3D" id="3.30.70.330">
    <property type="match status" value="1"/>
</dbReference>
<keyword evidence="4" id="KW-0699">rRNA-binding</keyword>
<evidence type="ECO:0000313" key="6">
    <source>
        <dbReference type="Proteomes" id="UP001597453"/>
    </source>
</evidence>
<dbReference type="InterPro" id="IPR012677">
    <property type="entry name" value="Nucleotide-bd_a/b_plait_sf"/>
</dbReference>
<keyword evidence="4" id="KW-0694">RNA-binding</keyword>
<dbReference type="Proteomes" id="UP001597453">
    <property type="component" value="Unassembled WGS sequence"/>
</dbReference>
<evidence type="ECO:0000256" key="3">
    <source>
        <dbReference type="ARBA" id="ARBA00023274"/>
    </source>
</evidence>
<comment type="caution">
    <text evidence="5">The sequence shown here is derived from an EMBL/GenBank/DDBJ whole genome shotgun (WGS) entry which is preliminary data.</text>
</comment>
<name>A0ABW5RIN1_9MICO</name>
<dbReference type="SUPFAM" id="SSF54189">
    <property type="entry name" value="Ribosomal proteins S24e, L23 and L15e"/>
    <property type="match status" value="1"/>
</dbReference>
<evidence type="ECO:0000256" key="4">
    <source>
        <dbReference type="HAMAP-Rule" id="MF_01369"/>
    </source>
</evidence>
<dbReference type="Pfam" id="PF00276">
    <property type="entry name" value="Ribosomal_L23"/>
    <property type="match status" value="1"/>
</dbReference>
<accession>A0ABW5RIN1</accession>
<evidence type="ECO:0000256" key="1">
    <source>
        <dbReference type="ARBA" id="ARBA00006700"/>
    </source>
</evidence>
<dbReference type="NCBIfam" id="NF004364">
    <property type="entry name" value="PRK05738.2-5"/>
    <property type="match status" value="1"/>
</dbReference>
<keyword evidence="2 4" id="KW-0689">Ribosomal protein</keyword>
<proteinExistence type="inferred from homology"/>
<dbReference type="HAMAP" id="MF_01369_B">
    <property type="entry name" value="Ribosomal_uL23_B"/>
    <property type="match status" value="1"/>
</dbReference>
<dbReference type="PANTHER" id="PTHR11620">
    <property type="entry name" value="60S RIBOSOMAL PROTEIN L23A"/>
    <property type="match status" value="1"/>
</dbReference>
<dbReference type="NCBIfam" id="NF004363">
    <property type="entry name" value="PRK05738.2-4"/>
    <property type="match status" value="1"/>
</dbReference>
<gene>
    <name evidence="4 5" type="primary">rplW</name>
    <name evidence="5" type="ORF">ACFSUQ_04230</name>
</gene>
<comment type="similarity">
    <text evidence="1 4">Belongs to the universal ribosomal protein uL23 family.</text>
</comment>
<dbReference type="RefSeq" id="WP_066056492.1">
    <property type="nucleotide sequence ID" value="NZ_JBHUNF010000002.1"/>
</dbReference>